<sequence>MGVIAAVLFAIAFLIHGTGTSTNVWFDPTSLLYAGLCCLALHLLGVGTGWYSRPRRRR</sequence>
<gene>
    <name evidence="2" type="ORF">KDK95_24460</name>
</gene>
<comment type="caution">
    <text evidence="2">The sequence shown here is derived from an EMBL/GenBank/DDBJ whole genome shotgun (WGS) entry which is preliminary data.</text>
</comment>
<keyword evidence="1" id="KW-0812">Transmembrane</keyword>
<dbReference type="AlphaFoldDB" id="A0A941ING5"/>
<dbReference type="Proteomes" id="UP000676325">
    <property type="component" value="Unassembled WGS sequence"/>
</dbReference>
<proteinExistence type="predicted"/>
<protein>
    <submittedName>
        <fullName evidence="2">Uncharacterized protein</fullName>
    </submittedName>
</protein>
<name>A0A941ING5_9ACTN</name>
<keyword evidence="1" id="KW-1133">Transmembrane helix</keyword>
<evidence type="ECO:0000313" key="2">
    <source>
        <dbReference type="EMBL" id="MBR7829481.1"/>
    </source>
</evidence>
<keyword evidence="3" id="KW-1185">Reference proteome</keyword>
<dbReference type="RefSeq" id="WP_212520616.1">
    <property type="nucleotide sequence ID" value="NZ_JAGSOH010000087.1"/>
</dbReference>
<evidence type="ECO:0000313" key="3">
    <source>
        <dbReference type="Proteomes" id="UP000676325"/>
    </source>
</evidence>
<dbReference type="EMBL" id="JAGSOH010000087">
    <property type="protein sequence ID" value="MBR7829481.1"/>
    <property type="molecule type" value="Genomic_DNA"/>
</dbReference>
<feature type="transmembrane region" description="Helical" evidence="1">
    <location>
        <begin position="30"/>
        <end position="51"/>
    </location>
</feature>
<evidence type="ECO:0000256" key="1">
    <source>
        <dbReference type="SAM" id="Phobius"/>
    </source>
</evidence>
<reference evidence="2" key="1">
    <citation type="submission" date="2021-04" db="EMBL/GenBank/DDBJ databases">
        <title>Genome based classification of Actinospica acidithermotolerans sp. nov., an actinobacterium isolated from an Indonesian hot spring.</title>
        <authorList>
            <person name="Kusuma A.B."/>
            <person name="Putra K.E."/>
            <person name="Nafisah S."/>
            <person name="Loh J."/>
            <person name="Nouioui I."/>
            <person name="Goodfellow M."/>
        </authorList>
    </citation>
    <scope>NUCLEOTIDE SEQUENCE</scope>
    <source>
        <strain evidence="2">MGRD01-02</strain>
    </source>
</reference>
<keyword evidence="1" id="KW-0472">Membrane</keyword>
<accession>A0A941ING5</accession>
<organism evidence="2 3">
    <name type="scientific">Actinospica acidithermotolerans</name>
    <dbReference type="NCBI Taxonomy" id="2828514"/>
    <lineage>
        <taxon>Bacteria</taxon>
        <taxon>Bacillati</taxon>
        <taxon>Actinomycetota</taxon>
        <taxon>Actinomycetes</taxon>
        <taxon>Catenulisporales</taxon>
        <taxon>Actinospicaceae</taxon>
        <taxon>Actinospica</taxon>
    </lineage>
</organism>